<dbReference type="InterPro" id="IPR009053">
    <property type="entry name" value="Prefoldin"/>
</dbReference>
<dbReference type="GeneID" id="25030924"/>
<dbReference type="OrthoDB" id="6375174at2759"/>
<dbReference type="OMA" id="YNYDVHQ"/>
<evidence type="ECO:0000313" key="5">
    <source>
        <dbReference type="Proteomes" id="UP000016088"/>
    </source>
</evidence>
<accession>S9Q2W9</accession>
<dbReference type="Gene3D" id="1.10.287.370">
    <property type="match status" value="1"/>
</dbReference>
<dbReference type="Proteomes" id="UP000016088">
    <property type="component" value="Unassembled WGS sequence"/>
</dbReference>
<dbReference type="InterPro" id="IPR016655">
    <property type="entry name" value="PFD3"/>
</dbReference>
<dbReference type="GO" id="GO:0006457">
    <property type="term" value="P:protein folding"/>
    <property type="evidence" value="ECO:0007669"/>
    <property type="project" value="UniProtKB-UniRule"/>
</dbReference>
<dbReference type="SUPFAM" id="SSF46579">
    <property type="entry name" value="Prefoldin"/>
    <property type="match status" value="1"/>
</dbReference>
<evidence type="ECO:0000313" key="4">
    <source>
        <dbReference type="EMBL" id="EPX74462.1"/>
    </source>
</evidence>
<comment type="subunit">
    <text evidence="3">Heterohexamer of two PFD-alpha type and four PFD-beta type subunits.</text>
</comment>
<reference evidence="4 5" key="1">
    <citation type="journal article" date="2011" name="Science">
        <title>Comparative functional genomics of the fission yeasts.</title>
        <authorList>
            <person name="Rhind N."/>
            <person name="Chen Z."/>
            <person name="Yassour M."/>
            <person name="Thompson D.A."/>
            <person name="Haas B.J."/>
            <person name="Habib N."/>
            <person name="Wapinski I."/>
            <person name="Roy S."/>
            <person name="Lin M.F."/>
            <person name="Heiman D.I."/>
            <person name="Young S.K."/>
            <person name="Furuya K."/>
            <person name="Guo Y."/>
            <person name="Pidoux A."/>
            <person name="Chen H.M."/>
            <person name="Robbertse B."/>
            <person name="Goldberg J.M."/>
            <person name="Aoki K."/>
            <person name="Bayne E.H."/>
            <person name="Berlin A.M."/>
            <person name="Desjardins C.A."/>
            <person name="Dobbs E."/>
            <person name="Dukaj L."/>
            <person name="Fan L."/>
            <person name="FitzGerald M.G."/>
            <person name="French C."/>
            <person name="Gujja S."/>
            <person name="Hansen K."/>
            <person name="Keifenheim D."/>
            <person name="Levin J.Z."/>
            <person name="Mosher R.A."/>
            <person name="Mueller C.A."/>
            <person name="Pfiffner J."/>
            <person name="Priest M."/>
            <person name="Russ C."/>
            <person name="Smialowska A."/>
            <person name="Swoboda P."/>
            <person name="Sykes S.M."/>
            <person name="Vaughn M."/>
            <person name="Vengrova S."/>
            <person name="Yoder R."/>
            <person name="Zeng Q."/>
            <person name="Allshire R."/>
            <person name="Baulcombe D."/>
            <person name="Birren B.W."/>
            <person name="Brown W."/>
            <person name="Ekwall K."/>
            <person name="Kellis M."/>
            <person name="Leatherwood J."/>
            <person name="Levin H."/>
            <person name="Margalit H."/>
            <person name="Martienssen R."/>
            <person name="Nieduszynski C.A."/>
            <person name="Spatafora J.W."/>
            <person name="Friedman N."/>
            <person name="Dalgaard J.Z."/>
            <person name="Baumann P."/>
            <person name="Niki H."/>
            <person name="Regev A."/>
            <person name="Nusbaum C."/>
        </authorList>
    </citation>
    <scope>NUCLEOTIDE SEQUENCE [LARGE SCALE GENOMIC DNA]</scope>
    <source>
        <strain evidence="5">yFS286</strain>
    </source>
</reference>
<dbReference type="PIRSF" id="PIRSF016396">
    <property type="entry name" value="Prefoldin_subunit_3"/>
    <property type="match status" value="1"/>
</dbReference>
<dbReference type="GO" id="GO:0007021">
    <property type="term" value="P:tubulin complex assembly"/>
    <property type="evidence" value="ECO:0007669"/>
    <property type="project" value="TreeGrafter"/>
</dbReference>
<gene>
    <name evidence="4" type="ORF">SOCG_01946</name>
</gene>
<dbReference type="eggNOG" id="KOG3313">
    <property type="taxonomic scope" value="Eukaryota"/>
</dbReference>
<sequence length="171" mass="19534">MANSNPRGIPGAQFFEFTQLSMEDAQNHLEKFQEAIAKYKFMETSIVRRVAGLDDKIPDITKTLQTVQFMKKKKGESFNVLYELNDTLYTKAEVEASEKVYLWLGANVMLEYSVEEAETLLTQKLNAAQETMMVCKEDLEFLRAQITTMEVNTARVYNHTVSLKKASASQK</sequence>
<keyword evidence="5" id="KW-1185">Reference proteome</keyword>
<dbReference type="CDD" id="cd23156">
    <property type="entry name" value="Prefoldin_3"/>
    <property type="match status" value="1"/>
</dbReference>
<dbReference type="PANTHER" id="PTHR12409">
    <property type="entry name" value="PREFOLDIN SUBUNIT 3"/>
    <property type="match status" value="1"/>
</dbReference>
<evidence type="ECO:0000256" key="1">
    <source>
        <dbReference type="ARBA" id="ARBA00010048"/>
    </source>
</evidence>
<comment type="similarity">
    <text evidence="1 3">Belongs to the prefoldin subunit alpha family.</text>
</comment>
<dbReference type="RefSeq" id="XP_013015894.1">
    <property type="nucleotide sequence ID" value="XM_013160440.1"/>
</dbReference>
<dbReference type="PANTHER" id="PTHR12409:SF0">
    <property type="entry name" value="PREFOLDIN SUBUNIT 3"/>
    <property type="match status" value="1"/>
</dbReference>
<dbReference type="VEuPathDB" id="FungiDB:SOCG_01946"/>
<dbReference type="AlphaFoldDB" id="S9Q2W9"/>
<dbReference type="HOGENOM" id="CLU_083737_0_0_1"/>
<proteinExistence type="inferred from homology"/>
<organism evidence="4 5">
    <name type="scientific">Schizosaccharomyces octosporus (strain yFS286)</name>
    <name type="common">Fission yeast</name>
    <name type="synonym">Octosporomyces octosporus</name>
    <dbReference type="NCBI Taxonomy" id="483514"/>
    <lineage>
        <taxon>Eukaryota</taxon>
        <taxon>Fungi</taxon>
        <taxon>Dikarya</taxon>
        <taxon>Ascomycota</taxon>
        <taxon>Taphrinomycotina</taxon>
        <taxon>Schizosaccharomycetes</taxon>
        <taxon>Schizosaccharomycetales</taxon>
        <taxon>Schizosaccharomycetaceae</taxon>
        <taxon>Schizosaccharomyces</taxon>
    </lineage>
</organism>
<evidence type="ECO:0000256" key="2">
    <source>
        <dbReference type="ARBA" id="ARBA00023186"/>
    </source>
</evidence>
<keyword evidence="2 3" id="KW-0143">Chaperone</keyword>
<evidence type="ECO:0000256" key="3">
    <source>
        <dbReference type="PIRNR" id="PIRNR016396"/>
    </source>
</evidence>
<dbReference type="GO" id="GO:0015631">
    <property type="term" value="F:tubulin binding"/>
    <property type="evidence" value="ECO:0007669"/>
    <property type="project" value="TreeGrafter"/>
</dbReference>
<dbReference type="GO" id="GO:0007017">
    <property type="term" value="P:microtubule-based process"/>
    <property type="evidence" value="ECO:0007669"/>
    <property type="project" value="TreeGrafter"/>
</dbReference>
<name>S9Q2W9_SCHOY</name>
<dbReference type="Pfam" id="PF02996">
    <property type="entry name" value="Prefoldin"/>
    <property type="match status" value="1"/>
</dbReference>
<protein>
    <recommendedName>
        <fullName evidence="3">Prefoldin subunit 3</fullName>
    </recommendedName>
</protein>
<dbReference type="GO" id="GO:0005737">
    <property type="term" value="C:cytoplasm"/>
    <property type="evidence" value="ECO:0007669"/>
    <property type="project" value="TreeGrafter"/>
</dbReference>
<dbReference type="InterPro" id="IPR004127">
    <property type="entry name" value="Prefoldin_subunit_alpha"/>
</dbReference>
<comment type="function">
    <text evidence="3">Binds specifically to cytosolic chaperonin (c-CPN) and transfers target proteins to it. Binds to nascent polypeptide chain and promotes folding in an environment in which there are many competing pathways for nonnative proteins.</text>
</comment>
<dbReference type="FunFam" id="1.10.287.370:FF:000014">
    <property type="entry name" value="Prefoldin subunit 3"/>
    <property type="match status" value="1"/>
</dbReference>
<dbReference type="EMBL" id="KE503206">
    <property type="protein sequence ID" value="EPX74462.1"/>
    <property type="molecule type" value="Genomic_DNA"/>
</dbReference>
<dbReference type="GO" id="GO:0016272">
    <property type="term" value="C:prefoldin complex"/>
    <property type="evidence" value="ECO:0007669"/>
    <property type="project" value="UniProtKB-UniRule"/>
</dbReference>